<keyword evidence="2" id="KW-1185">Reference proteome</keyword>
<dbReference type="RefSeq" id="WP_065286683.1">
    <property type="nucleotide sequence ID" value="NZ_LFOE01000001.1"/>
</dbReference>
<comment type="caution">
    <text evidence="1">The sequence shown here is derived from an EMBL/GenBank/DDBJ whole genome shotgun (WGS) entry which is preliminary data.</text>
</comment>
<gene>
    <name evidence="1" type="ORF">ACT18_00230</name>
</gene>
<name>A0A1B8SKY2_9MYCO</name>
<protein>
    <submittedName>
        <fullName evidence="1">Uncharacterized protein</fullName>
    </submittedName>
</protein>
<evidence type="ECO:0000313" key="2">
    <source>
        <dbReference type="Proteomes" id="UP000092668"/>
    </source>
</evidence>
<sequence>MTSTEMRTAQDILDIVESEVKAMADRVTRIARLNQEVPGSISKKIAERNLNQLWGGRELALRVFGGVENLPEGLLGYISRAWHVHALEWGRH</sequence>
<dbReference type="AlphaFoldDB" id="A0A1B8SKY2"/>
<proteinExistence type="predicted"/>
<reference evidence="1 2" key="1">
    <citation type="submission" date="2015-06" db="EMBL/GenBank/DDBJ databases">
        <title>Genome sequence of Mycobacterium kumamotonense strain Roo.</title>
        <authorList>
            <person name="Greninger A.L."/>
            <person name="Cunningham G."/>
            <person name="Miller S."/>
        </authorList>
    </citation>
    <scope>NUCLEOTIDE SEQUENCE [LARGE SCALE GENOMIC DNA]</scope>
    <source>
        <strain evidence="1 2">Roo</strain>
    </source>
</reference>
<dbReference type="Proteomes" id="UP000092668">
    <property type="component" value="Unassembled WGS sequence"/>
</dbReference>
<evidence type="ECO:0000313" key="1">
    <source>
        <dbReference type="EMBL" id="OBY33426.1"/>
    </source>
</evidence>
<accession>A0A1B8SKY2</accession>
<dbReference type="EMBL" id="LFOE01000001">
    <property type="protein sequence ID" value="OBY33426.1"/>
    <property type="molecule type" value="Genomic_DNA"/>
</dbReference>
<organism evidence="1 2">
    <name type="scientific">Mycolicibacter kumamotonensis</name>
    <dbReference type="NCBI Taxonomy" id="354243"/>
    <lineage>
        <taxon>Bacteria</taxon>
        <taxon>Bacillati</taxon>
        <taxon>Actinomycetota</taxon>
        <taxon>Actinomycetes</taxon>
        <taxon>Mycobacteriales</taxon>
        <taxon>Mycobacteriaceae</taxon>
        <taxon>Mycolicibacter</taxon>
    </lineage>
</organism>